<keyword evidence="4" id="KW-0862">Zinc</keyword>
<dbReference type="PROSITE" id="PS50249">
    <property type="entry name" value="MPN"/>
    <property type="match status" value="1"/>
</dbReference>
<keyword evidence="10" id="KW-1185">Reference proteome</keyword>
<dbReference type="InterPro" id="IPR010994">
    <property type="entry name" value="RuvA_2-like"/>
</dbReference>
<dbReference type="Proteomes" id="UP000255169">
    <property type="component" value="Unassembled WGS sequence"/>
</dbReference>
<dbReference type="CDD" id="cd08071">
    <property type="entry name" value="MPN_DUF2466"/>
    <property type="match status" value="1"/>
</dbReference>
<keyword evidence="1" id="KW-0645">Protease</keyword>
<dbReference type="EMBL" id="UHJG01000001">
    <property type="protein sequence ID" value="SUQ00845.1"/>
    <property type="molecule type" value="Genomic_DNA"/>
</dbReference>
<dbReference type="EMBL" id="LN681231">
    <property type="protein sequence ID" value="CEK29260.1"/>
    <property type="molecule type" value="Genomic_DNA"/>
</dbReference>
<dbReference type="SUPFAM" id="SSF47781">
    <property type="entry name" value="RuvA domain 2-like"/>
    <property type="match status" value="1"/>
</dbReference>
<name>A0A085U3R0_YERRU</name>
<dbReference type="InterPro" id="IPR046778">
    <property type="entry name" value="UPF0758_N"/>
</dbReference>
<dbReference type="InterPro" id="IPR020891">
    <property type="entry name" value="UPF0758_CS"/>
</dbReference>
<dbReference type="AlphaFoldDB" id="A0A085U3R0"/>
<dbReference type="InterPro" id="IPR001405">
    <property type="entry name" value="UPF0758"/>
</dbReference>
<protein>
    <recommendedName>
        <fullName evidence="6">UPF0758 protein CSF007_17820</fullName>
    </recommendedName>
</protein>
<dbReference type="GeneID" id="66881149"/>
<keyword evidence="3" id="KW-0378">Hydrolase</keyword>
<sequence length="222" mass="25005">MEPWLNGVAPREKLLKHGAEALSDTELLAIFLRTGMPGLHVMAMAEHLIAEFGSLYRLMSADYQTLCAQKGMGKSKYSQIQAISELASRCFSNHMVKENAMLNPRMTQKYLQNVLSEREREVFLVMFLDNQHRVIRHEEMFTGTITSVEVHPREIVREALKINAVALILAHNHPSGKAEPSQADRLITAQVVKACSLLDIRVLDHLVVGRGECVSFAERGWI</sequence>
<evidence type="ECO:0000256" key="1">
    <source>
        <dbReference type="ARBA" id="ARBA00022670"/>
    </source>
</evidence>
<keyword evidence="5" id="KW-0482">Metalloprotease</keyword>
<dbReference type="RefSeq" id="WP_004719595.1">
    <property type="nucleotide sequence ID" value="NZ_CABIHR010000039.1"/>
</dbReference>
<dbReference type="Pfam" id="PF04002">
    <property type="entry name" value="RadC"/>
    <property type="match status" value="1"/>
</dbReference>
<dbReference type="OrthoDB" id="9804482at2"/>
<reference evidence="8" key="1">
    <citation type="journal article" date="2015" name="Genome Announc.">
        <title>Complete Genome Sequence of Yersinia ruckeri Strain CSF007-82, Etiologic Agent of Red Mouth Disease in Salmonid Fish.</title>
        <authorList>
            <person name="Nelson M.C."/>
            <person name="LaPatra S.E."/>
            <person name="Welch T.J."/>
            <person name="Graf J."/>
        </authorList>
    </citation>
    <scope>NUCLEOTIDE SEQUENCE</scope>
    <source>
        <strain evidence="8">CSF007-82</strain>
    </source>
</reference>
<dbReference type="GO" id="GO:0008237">
    <property type="term" value="F:metallopeptidase activity"/>
    <property type="evidence" value="ECO:0007669"/>
    <property type="project" value="UniProtKB-KW"/>
</dbReference>
<organism evidence="8">
    <name type="scientific">Yersinia ruckeri</name>
    <dbReference type="NCBI Taxonomy" id="29486"/>
    <lineage>
        <taxon>Bacteria</taxon>
        <taxon>Pseudomonadati</taxon>
        <taxon>Pseudomonadota</taxon>
        <taxon>Gammaproteobacteria</taxon>
        <taxon>Enterobacterales</taxon>
        <taxon>Yersiniaceae</taxon>
        <taxon>Yersinia</taxon>
    </lineage>
</organism>
<evidence type="ECO:0000256" key="2">
    <source>
        <dbReference type="ARBA" id="ARBA00022723"/>
    </source>
</evidence>
<keyword evidence="2" id="KW-0479">Metal-binding</keyword>
<dbReference type="STRING" id="29486.UGYR_09900"/>
<dbReference type="InterPro" id="IPR022820">
    <property type="entry name" value="UPF0758_YicR"/>
</dbReference>
<reference evidence="9 10" key="2">
    <citation type="submission" date="2018-06" db="EMBL/GenBank/DDBJ databases">
        <authorList>
            <consortium name="Pathogen Informatics"/>
            <person name="Doyle S."/>
        </authorList>
    </citation>
    <scope>NUCLEOTIDE SEQUENCE [LARGE SCALE GENOMIC DNA]</scope>
    <source>
        <strain evidence="9 10">NCTC10476</strain>
    </source>
</reference>
<dbReference type="InterPro" id="IPR037518">
    <property type="entry name" value="MPN"/>
</dbReference>
<evidence type="ECO:0000256" key="5">
    <source>
        <dbReference type="ARBA" id="ARBA00023049"/>
    </source>
</evidence>
<evidence type="ECO:0000313" key="10">
    <source>
        <dbReference type="Proteomes" id="UP000255169"/>
    </source>
</evidence>
<dbReference type="PANTHER" id="PTHR30471:SF3">
    <property type="entry name" value="UPF0758 PROTEIN YEES-RELATED"/>
    <property type="match status" value="1"/>
</dbReference>
<dbReference type="InterPro" id="IPR025657">
    <property type="entry name" value="RadC_JAB"/>
</dbReference>
<proteinExistence type="inferred from homology"/>
<dbReference type="PANTHER" id="PTHR30471">
    <property type="entry name" value="DNA REPAIR PROTEIN RADC"/>
    <property type="match status" value="1"/>
</dbReference>
<dbReference type="NCBIfam" id="NF000642">
    <property type="entry name" value="PRK00024.1"/>
    <property type="match status" value="1"/>
</dbReference>
<evidence type="ECO:0000313" key="8">
    <source>
        <dbReference type="EMBL" id="CEK29260.1"/>
    </source>
</evidence>
<dbReference type="KEGG" id="yrb:UGYR_09900"/>
<dbReference type="Pfam" id="PF20582">
    <property type="entry name" value="UPF0758_N"/>
    <property type="match status" value="1"/>
</dbReference>
<evidence type="ECO:0000259" key="7">
    <source>
        <dbReference type="PROSITE" id="PS50249"/>
    </source>
</evidence>
<dbReference type="HAMAP" id="MF_00018">
    <property type="entry name" value="UPF0758_YicR"/>
    <property type="match status" value="1"/>
</dbReference>
<feature type="domain" description="MPN" evidence="7">
    <location>
        <begin position="100"/>
        <end position="222"/>
    </location>
</feature>
<dbReference type="PATRIC" id="fig|29486.44.peg.3028"/>
<evidence type="ECO:0000313" key="9">
    <source>
        <dbReference type="EMBL" id="SUQ00845.1"/>
    </source>
</evidence>
<dbReference type="GO" id="GO:0006508">
    <property type="term" value="P:proteolysis"/>
    <property type="evidence" value="ECO:0007669"/>
    <property type="project" value="UniProtKB-KW"/>
</dbReference>
<gene>
    <name evidence="9" type="primary">radC</name>
    <name evidence="8" type="ORF">CSF007_17820</name>
    <name evidence="9" type="ORF">NCTC10476_02158</name>
</gene>
<accession>A0A085U3R0</accession>
<dbReference type="NCBIfam" id="TIGR00608">
    <property type="entry name" value="radc"/>
    <property type="match status" value="1"/>
</dbReference>
<dbReference type="PROSITE" id="PS01302">
    <property type="entry name" value="UPF0758"/>
    <property type="match status" value="1"/>
</dbReference>
<evidence type="ECO:0000256" key="3">
    <source>
        <dbReference type="ARBA" id="ARBA00022801"/>
    </source>
</evidence>
<dbReference type="eggNOG" id="COG2003">
    <property type="taxonomic scope" value="Bacteria"/>
</dbReference>
<evidence type="ECO:0000256" key="4">
    <source>
        <dbReference type="ARBA" id="ARBA00022833"/>
    </source>
</evidence>
<evidence type="ECO:0000256" key="6">
    <source>
        <dbReference type="HAMAP-Rule" id="MF_00018"/>
    </source>
</evidence>
<comment type="similarity">
    <text evidence="6">Belongs to the UPF0758 family. YicR subfamily.</text>
</comment>
<dbReference type="Gene3D" id="3.40.140.10">
    <property type="entry name" value="Cytidine Deaminase, domain 2"/>
    <property type="match status" value="1"/>
</dbReference>
<dbReference type="GO" id="GO:0046872">
    <property type="term" value="F:metal ion binding"/>
    <property type="evidence" value="ECO:0007669"/>
    <property type="project" value="UniProtKB-KW"/>
</dbReference>